<keyword evidence="7" id="KW-1185">Reference proteome</keyword>
<evidence type="ECO:0000259" key="4">
    <source>
        <dbReference type="Pfam" id="PF00501"/>
    </source>
</evidence>
<dbReference type="AlphaFoldDB" id="A0A8X7Y4S5"/>
<protein>
    <recommendedName>
        <fullName evidence="8">AMP-binding enzyme C-terminal domain-containing protein</fullName>
    </recommendedName>
</protein>
<gene>
    <name evidence="6" type="ORF">POTOM_055244</name>
</gene>
<dbReference type="PANTHER" id="PTHR24096:SF425">
    <property type="entry name" value="4-COUMARATE--COA LIGASE-LIKE 7"/>
    <property type="match status" value="1"/>
</dbReference>
<name>A0A8X7Y4S5_POPTO</name>
<feature type="region of interest" description="Disordered" evidence="3">
    <location>
        <begin position="364"/>
        <end position="429"/>
    </location>
</feature>
<accession>A0A8X7Y4S5</accession>
<feature type="compositionally biased region" description="Basic and acidic residues" evidence="3">
    <location>
        <begin position="367"/>
        <end position="377"/>
    </location>
</feature>
<sequence>MTHIVIHPIRLSSNTSCNGRLADSATLLSSAASPSKDCSQGAESATAEVRLTWDGDGRGGAGGGRGCCTGSGSALLWSWRAGGWRREQLRGEDDKDWGGCWVFGEDGNAALILASWDVEVAVKENLVRVRLCVDKRERGQCMGLRLTEEENGKSLHSFGCRGEEENPKGDGNRAAPLGKDLMKECAKNLPDTIIIQGFGMTETCGIVSLEDPRIGVRHSGSAGILFAGIEAPIVSVETAKPLPPNQLGEIWVISIIRKPQDTIDKKGWVHTRDLGCFDDDGQLFVVDRIKELIKYKAKLEELLVSHPEILDAVVTPEVEPMHLYPDAEAGKVPVAYVVRSPDSALTEEDVQKFISDQVAPFKRLRKQEKSQEKDKQSGDAQQVELETSVIPVKTVQTIPTEGDSDESSDEKDATTPATTQQESIAMSKPKRVIKKPARYCDMVAYALPVIDDGIPYTYKEAVQSPHMAQLEAAMIDHEDWMEKSCQGGDL</sequence>
<dbReference type="EMBL" id="JAAWWB010000034">
    <property type="protein sequence ID" value="KAG6741963.1"/>
    <property type="molecule type" value="Genomic_DNA"/>
</dbReference>
<dbReference type="Proteomes" id="UP000886885">
    <property type="component" value="Chromosome 17D"/>
</dbReference>
<dbReference type="GO" id="GO:0016405">
    <property type="term" value="F:CoA-ligase activity"/>
    <property type="evidence" value="ECO:0007669"/>
    <property type="project" value="TreeGrafter"/>
</dbReference>
<feature type="domain" description="AMP-dependent synthetase/ligase" evidence="4">
    <location>
        <begin position="174"/>
        <end position="252"/>
    </location>
</feature>
<proteinExistence type="inferred from homology"/>
<evidence type="ECO:0000256" key="2">
    <source>
        <dbReference type="ARBA" id="ARBA00022598"/>
    </source>
</evidence>
<dbReference type="InterPro" id="IPR025110">
    <property type="entry name" value="AMP-bd_C"/>
</dbReference>
<dbReference type="PANTHER" id="PTHR24096">
    <property type="entry name" value="LONG-CHAIN-FATTY-ACID--COA LIGASE"/>
    <property type="match status" value="1"/>
</dbReference>
<evidence type="ECO:0000259" key="5">
    <source>
        <dbReference type="Pfam" id="PF13193"/>
    </source>
</evidence>
<dbReference type="Pfam" id="PF00501">
    <property type="entry name" value="AMP-binding"/>
    <property type="match status" value="1"/>
</dbReference>
<evidence type="ECO:0000256" key="1">
    <source>
        <dbReference type="ARBA" id="ARBA00006432"/>
    </source>
</evidence>
<reference evidence="6" key="1">
    <citation type="journal article" date="2020" name="bioRxiv">
        <title>Hybrid origin of Populus tomentosa Carr. identified through genome sequencing and phylogenomic analysis.</title>
        <authorList>
            <person name="An X."/>
            <person name="Gao K."/>
            <person name="Chen Z."/>
            <person name="Li J."/>
            <person name="Yang X."/>
            <person name="Yang X."/>
            <person name="Zhou J."/>
            <person name="Guo T."/>
            <person name="Zhao T."/>
            <person name="Huang S."/>
            <person name="Miao D."/>
            <person name="Khan W.U."/>
            <person name="Rao P."/>
            <person name="Ye M."/>
            <person name="Lei B."/>
            <person name="Liao W."/>
            <person name="Wang J."/>
            <person name="Ji L."/>
            <person name="Li Y."/>
            <person name="Guo B."/>
            <person name="Mustafa N.S."/>
            <person name="Li S."/>
            <person name="Yun Q."/>
            <person name="Keller S.R."/>
            <person name="Mao J."/>
            <person name="Zhang R."/>
            <person name="Strauss S.H."/>
        </authorList>
    </citation>
    <scope>NUCLEOTIDE SEQUENCE</scope>
    <source>
        <strain evidence="6">GM15</strain>
        <tissue evidence="6">Leaf</tissue>
    </source>
</reference>
<keyword evidence="2" id="KW-0436">Ligase</keyword>
<dbReference type="InterPro" id="IPR000873">
    <property type="entry name" value="AMP-dep_synth/lig_dom"/>
</dbReference>
<comment type="similarity">
    <text evidence="1">Belongs to the ATP-dependent AMP-binding enzyme family.</text>
</comment>
<dbReference type="Pfam" id="PF13193">
    <property type="entry name" value="AMP-binding_C"/>
    <property type="match status" value="1"/>
</dbReference>
<evidence type="ECO:0000256" key="3">
    <source>
        <dbReference type="SAM" id="MobiDB-lite"/>
    </source>
</evidence>
<comment type="caution">
    <text evidence="6">The sequence shown here is derived from an EMBL/GenBank/DDBJ whole genome shotgun (WGS) entry which is preliminary data.</text>
</comment>
<organism evidence="6 7">
    <name type="scientific">Populus tomentosa</name>
    <name type="common">Chinese white poplar</name>
    <dbReference type="NCBI Taxonomy" id="118781"/>
    <lineage>
        <taxon>Eukaryota</taxon>
        <taxon>Viridiplantae</taxon>
        <taxon>Streptophyta</taxon>
        <taxon>Embryophyta</taxon>
        <taxon>Tracheophyta</taxon>
        <taxon>Spermatophyta</taxon>
        <taxon>Magnoliopsida</taxon>
        <taxon>eudicotyledons</taxon>
        <taxon>Gunneridae</taxon>
        <taxon>Pentapetalae</taxon>
        <taxon>rosids</taxon>
        <taxon>fabids</taxon>
        <taxon>Malpighiales</taxon>
        <taxon>Salicaceae</taxon>
        <taxon>Saliceae</taxon>
        <taxon>Populus</taxon>
    </lineage>
</organism>
<evidence type="ECO:0000313" key="6">
    <source>
        <dbReference type="EMBL" id="KAG6741963.1"/>
    </source>
</evidence>
<dbReference type="OrthoDB" id="1745480at2759"/>
<evidence type="ECO:0008006" key="8">
    <source>
        <dbReference type="Google" id="ProtNLM"/>
    </source>
</evidence>
<feature type="domain" description="AMP-binding enzyme C-terminal" evidence="5">
    <location>
        <begin position="298"/>
        <end position="366"/>
    </location>
</feature>
<evidence type="ECO:0000313" key="7">
    <source>
        <dbReference type="Proteomes" id="UP000886885"/>
    </source>
</evidence>
<feature type="compositionally biased region" description="Polar residues" evidence="3">
    <location>
        <begin position="415"/>
        <end position="424"/>
    </location>
</feature>